<dbReference type="Proteomes" id="UP000016935">
    <property type="component" value="Unassembled WGS sequence"/>
</dbReference>
<dbReference type="GeneID" id="19404133"/>
<proteinExistence type="predicted"/>
<accession>R0KSY0</accession>
<dbReference type="EMBL" id="KB908482">
    <property type="protein sequence ID" value="EOA90917.1"/>
    <property type="molecule type" value="Genomic_DNA"/>
</dbReference>
<reference evidence="1 2" key="1">
    <citation type="journal article" date="2012" name="PLoS Pathog.">
        <title>Diverse lifestyles and strategies of plant pathogenesis encoded in the genomes of eighteen Dothideomycetes fungi.</title>
        <authorList>
            <person name="Ohm R.A."/>
            <person name="Feau N."/>
            <person name="Henrissat B."/>
            <person name="Schoch C.L."/>
            <person name="Horwitz B.A."/>
            <person name="Barry K.W."/>
            <person name="Condon B.J."/>
            <person name="Copeland A.C."/>
            <person name="Dhillon B."/>
            <person name="Glaser F."/>
            <person name="Hesse C.N."/>
            <person name="Kosti I."/>
            <person name="LaButti K."/>
            <person name="Lindquist E.A."/>
            <person name="Lucas S."/>
            <person name="Salamov A.A."/>
            <person name="Bradshaw R.E."/>
            <person name="Ciuffetti L."/>
            <person name="Hamelin R.C."/>
            <person name="Kema G.H.J."/>
            <person name="Lawrence C."/>
            <person name="Scott J.A."/>
            <person name="Spatafora J.W."/>
            <person name="Turgeon B.G."/>
            <person name="de Wit P.J.G.M."/>
            <person name="Zhong S."/>
            <person name="Goodwin S.B."/>
            <person name="Grigoriev I.V."/>
        </authorList>
    </citation>
    <scope>NUCLEOTIDE SEQUENCE [LARGE SCALE GENOMIC DNA]</scope>
    <source>
        <strain evidence="2">28A</strain>
    </source>
</reference>
<sequence length="159" mass="16953">MEIKPILASPAQPCLPACQPTSQPVCPPARVRRKKNTTDFAVASQLPIASCKTGGIRRRRRPLCFLVESRLLTRPPQLGPTFLPGAGDAGLRTGTHGKTPAGAPDSTPGLAWAMTYYRLADQDGQASKQASQTDQDAPALVQTVPCARAAFLLLRARLP</sequence>
<organism evidence="1 2">
    <name type="scientific">Exserohilum turcicum (strain 28A)</name>
    <name type="common">Northern leaf blight fungus</name>
    <name type="synonym">Setosphaeria turcica</name>
    <dbReference type="NCBI Taxonomy" id="671987"/>
    <lineage>
        <taxon>Eukaryota</taxon>
        <taxon>Fungi</taxon>
        <taxon>Dikarya</taxon>
        <taxon>Ascomycota</taxon>
        <taxon>Pezizomycotina</taxon>
        <taxon>Dothideomycetes</taxon>
        <taxon>Pleosporomycetidae</taxon>
        <taxon>Pleosporales</taxon>
        <taxon>Pleosporineae</taxon>
        <taxon>Pleosporaceae</taxon>
        <taxon>Exserohilum</taxon>
    </lineage>
</organism>
<dbReference type="AlphaFoldDB" id="R0KSY0"/>
<evidence type="ECO:0000313" key="1">
    <source>
        <dbReference type="EMBL" id="EOA90917.1"/>
    </source>
</evidence>
<dbReference type="HOGENOM" id="CLU_1661867_0_0_1"/>
<reference evidence="1 2" key="2">
    <citation type="journal article" date="2013" name="PLoS Genet.">
        <title>Comparative genome structure, secondary metabolite, and effector coding capacity across Cochliobolus pathogens.</title>
        <authorList>
            <person name="Condon B.J."/>
            <person name="Leng Y."/>
            <person name="Wu D."/>
            <person name="Bushley K.E."/>
            <person name="Ohm R.A."/>
            <person name="Otillar R."/>
            <person name="Martin J."/>
            <person name="Schackwitz W."/>
            <person name="Grimwood J."/>
            <person name="MohdZainudin N."/>
            <person name="Xue C."/>
            <person name="Wang R."/>
            <person name="Manning V.A."/>
            <person name="Dhillon B."/>
            <person name="Tu Z.J."/>
            <person name="Steffenson B.J."/>
            <person name="Salamov A."/>
            <person name="Sun H."/>
            <person name="Lowry S."/>
            <person name="LaButti K."/>
            <person name="Han J."/>
            <person name="Copeland A."/>
            <person name="Lindquist E."/>
            <person name="Barry K."/>
            <person name="Schmutz J."/>
            <person name="Baker S.E."/>
            <person name="Ciuffetti L.M."/>
            <person name="Grigoriev I.V."/>
            <person name="Zhong S."/>
            <person name="Turgeon B.G."/>
        </authorList>
    </citation>
    <scope>NUCLEOTIDE SEQUENCE [LARGE SCALE GENOMIC DNA]</scope>
    <source>
        <strain evidence="2">28A</strain>
    </source>
</reference>
<keyword evidence="2" id="KW-1185">Reference proteome</keyword>
<name>R0KSY0_EXST2</name>
<gene>
    <name evidence="1" type="ORF">SETTUDRAFT_36414</name>
</gene>
<dbReference type="RefSeq" id="XP_008021299.1">
    <property type="nucleotide sequence ID" value="XM_008023108.1"/>
</dbReference>
<evidence type="ECO:0000313" key="2">
    <source>
        <dbReference type="Proteomes" id="UP000016935"/>
    </source>
</evidence>
<protein>
    <submittedName>
        <fullName evidence="1">Uncharacterized protein</fullName>
    </submittedName>
</protein>